<sequence length="262" mass="29218">MNKNISITISLIILCLFVTGCTISRAGSHEEMHPDNINELDYNICREGTEFKSLDEFKTYLEGISFEKGDETLSEDEQKSAEFKYGLLKEFYIPLDDLIPMNDSLWERLKSITYIPFWDNNLHRLTYCFDIFSIETVFDSSPTAANDISGNLAERNTSLPVTDYAAWKAEKSFSPGFLTRTDGNRSAIYTIDNGRVESVKVLAGSCRIHITLNSHPEGKTAAEAAEEFLTSPATAGFAALFSEDDTVFRAAVDKINAGLTGR</sequence>
<dbReference type="EMBL" id="CBFW010000038">
    <property type="protein sequence ID" value="CDC70611.1"/>
    <property type="molecule type" value="Genomic_DNA"/>
</dbReference>
<dbReference type="PROSITE" id="PS51257">
    <property type="entry name" value="PROKAR_LIPOPROTEIN"/>
    <property type="match status" value="1"/>
</dbReference>
<dbReference type="AlphaFoldDB" id="R6TRU1"/>
<name>R6TRU1_9BACT</name>
<proteinExistence type="predicted"/>
<organism evidence="1 2">
    <name type="scientific">Candidatus Colimorpha enterica</name>
    <dbReference type="NCBI Taxonomy" id="3083063"/>
    <lineage>
        <taxon>Bacteria</taxon>
        <taxon>Pseudomonadati</taxon>
        <taxon>Bacteroidota</taxon>
        <taxon>Bacteroidia</taxon>
        <taxon>Bacteroidales</taxon>
        <taxon>Candidatus Colimorpha</taxon>
    </lineage>
</organism>
<protein>
    <recommendedName>
        <fullName evidence="3">Lipoprotein</fullName>
    </recommendedName>
</protein>
<evidence type="ECO:0000313" key="2">
    <source>
        <dbReference type="Proteomes" id="UP000017938"/>
    </source>
</evidence>
<comment type="caution">
    <text evidence="1">The sequence shown here is derived from an EMBL/GenBank/DDBJ whole genome shotgun (WGS) entry which is preliminary data.</text>
</comment>
<evidence type="ECO:0000313" key="1">
    <source>
        <dbReference type="EMBL" id="CDC70611.1"/>
    </source>
</evidence>
<evidence type="ECO:0008006" key="3">
    <source>
        <dbReference type="Google" id="ProtNLM"/>
    </source>
</evidence>
<reference evidence="1" key="1">
    <citation type="submission" date="2012-11" db="EMBL/GenBank/DDBJ databases">
        <title>Dependencies among metagenomic species, viruses, plasmids and units of genetic variation.</title>
        <authorList>
            <person name="Nielsen H.B."/>
            <person name="Almeida M."/>
            <person name="Juncker A.S."/>
            <person name="Rasmussen S."/>
            <person name="Li J."/>
            <person name="Sunagawa S."/>
            <person name="Plichta D."/>
            <person name="Gautier L."/>
            <person name="Le Chatelier E."/>
            <person name="Peletier E."/>
            <person name="Bonde I."/>
            <person name="Nielsen T."/>
            <person name="Manichanh C."/>
            <person name="Arumugam M."/>
            <person name="Batto J."/>
            <person name="Santos M.B.Q.D."/>
            <person name="Blom N."/>
            <person name="Borruel N."/>
            <person name="Burgdorf K.S."/>
            <person name="Boumezbeur F."/>
            <person name="Casellas F."/>
            <person name="Dore J."/>
            <person name="Guarner F."/>
            <person name="Hansen T."/>
            <person name="Hildebrand F."/>
            <person name="Kaas R.S."/>
            <person name="Kennedy S."/>
            <person name="Kristiansen K."/>
            <person name="Kultima J.R."/>
            <person name="Leonard P."/>
            <person name="Levenez F."/>
            <person name="Lund O."/>
            <person name="Moumen B."/>
            <person name="Le Paslier D."/>
            <person name="Pons N."/>
            <person name="Pedersen O."/>
            <person name="Prifti E."/>
            <person name="Qin J."/>
            <person name="Raes J."/>
            <person name="Tap J."/>
            <person name="Tims S."/>
            <person name="Ussery D.W."/>
            <person name="Yamada T."/>
            <person name="MetaHit consortium"/>
            <person name="Renault P."/>
            <person name="Sicheritz-Ponten T."/>
            <person name="Bork P."/>
            <person name="Wang J."/>
            <person name="Brunak S."/>
            <person name="Ehrlich S.D."/>
        </authorList>
    </citation>
    <scope>NUCLEOTIDE SEQUENCE [LARGE SCALE GENOMIC DNA]</scope>
</reference>
<gene>
    <name evidence="1" type="ORF">BN580_00747</name>
</gene>
<accession>R6TRU1</accession>
<dbReference type="Proteomes" id="UP000017938">
    <property type="component" value="Unassembled WGS sequence"/>
</dbReference>